<dbReference type="PANTHER" id="PTHR43142:SF1">
    <property type="entry name" value="CARBOXYLIC ESTER HYDROLASE"/>
    <property type="match status" value="1"/>
</dbReference>
<proteinExistence type="inferred from homology"/>
<protein>
    <submittedName>
        <fullName evidence="4">Hydrolase</fullName>
    </submittedName>
</protein>
<dbReference type="GO" id="GO:0052689">
    <property type="term" value="F:carboxylic ester hydrolase activity"/>
    <property type="evidence" value="ECO:0007669"/>
    <property type="project" value="UniProtKB-KW"/>
</dbReference>
<evidence type="ECO:0000313" key="4">
    <source>
        <dbReference type="EnsemblMetazoa" id="PPA36345.1"/>
    </source>
</evidence>
<comment type="similarity">
    <text evidence="1">Belongs to the type-B carboxylesterase/lipase family.</text>
</comment>
<organism evidence="4 5">
    <name type="scientific">Pristionchus pacificus</name>
    <name type="common">Parasitic nematode worm</name>
    <dbReference type="NCBI Taxonomy" id="54126"/>
    <lineage>
        <taxon>Eukaryota</taxon>
        <taxon>Metazoa</taxon>
        <taxon>Ecdysozoa</taxon>
        <taxon>Nematoda</taxon>
        <taxon>Chromadorea</taxon>
        <taxon>Rhabditida</taxon>
        <taxon>Rhabditina</taxon>
        <taxon>Diplogasteromorpha</taxon>
        <taxon>Diplogasteroidea</taxon>
        <taxon>Neodiplogasteridae</taxon>
        <taxon>Pristionchus</taxon>
    </lineage>
</organism>
<dbReference type="FunFam" id="3.40.50.1820:FF:001132">
    <property type="entry name" value="Uncharacterized protein"/>
    <property type="match status" value="1"/>
</dbReference>
<dbReference type="FunFam" id="3.40.50.1820:FF:000491">
    <property type="entry name" value="Carboxylic ester hydrolase"/>
    <property type="match status" value="2"/>
</dbReference>
<dbReference type="InterPro" id="IPR019826">
    <property type="entry name" value="Carboxylesterase_B_AS"/>
</dbReference>
<evidence type="ECO:0000313" key="5">
    <source>
        <dbReference type="Proteomes" id="UP000005239"/>
    </source>
</evidence>
<dbReference type="SUPFAM" id="SSF53474">
    <property type="entry name" value="alpha/beta-Hydrolases"/>
    <property type="match status" value="4"/>
</dbReference>
<name>A0A2A6CVB0_PRIPA</name>
<dbReference type="InterPro" id="IPR029058">
    <property type="entry name" value="AB_hydrolase_fold"/>
</dbReference>
<accession>A0A2A6CVB0</accession>
<evidence type="ECO:0000256" key="2">
    <source>
        <dbReference type="ARBA" id="ARBA00022487"/>
    </source>
</evidence>
<dbReference type="PANTHER" id="PTHR43142">
    <property type="entry name" value="CARBOXYLIC ESTER HYDROLASE"/>
    <property type="match status" value="1"/>
</dbReference>
<keyword evidence="2" id="KW-0719">Serine esterase</keyword>
<dbReference type="Proteomes" id="UP000005239">
    <property type="component" value="Unassembled WGS sequence"/>
</dbReference>
<evidence type="ECO:0000256" key="3">
    <source>
        <dbReference type="ARBA" id="ARBA00022801"/>
    </source>
</evidence>
<dbReference type="InterPro" id="IPR019819">
    <property type="entry name" value="Carboxylesterase_B_CS"/>
</dbReference>
<dbReference type="PROSITE" id="PS00941">
    <property type="entry name" value="CARBOXYLESTERASE_B_2"/>
    <property type="match status" value="1"/>
</dbReference>
<dbReference type="Gene3D" id="3.40.50.1820">
    <property type="entry name" value="alpha/beta hydrolase"/>
    <property type="match status" value="6"/>
</dbReference>
<dbReference type="FunFam" id="3.40.50.1820:FF:000703">
    <property type="entry name" value="Hydrolase"/>
    <property type="match status" value="2"/>
</dbReference>
<evidence type="ECO:0000256" key="1">
    <source>
        <dbReference type="ARBA" id="ARBA00005964"/>
    </source>
</evidence>
<dbReference type="Pfam" id="PF00135">
    <property type="entry name" value="COesterase"/>
    <property type="match status" value="6"/>
</dbReference>
<reference evidence="4" key="2">
    <citation type="submission" date="2022-06" db="UniProtKB">
        <authorList>
            <consortium name="EnsemblMetazoa"/>
        </authorList>
    </citation>
    <scope>IDENTIFICATION</scope>
    <source>
        <strain evidence="4">PS312</strain>
    </source>
</reference>
<dbReference type="PROSITE" id="PS00122">
    <property type="entry name" value="CARBOXYLESTERASE_B_1"/>
    <property type="match status" value="3"/>
</dbReference>
<reference evidence="5" key="1">
    <citation type="journal article" date="2008" name="Nat. Genet.">
        <title>The Pristionchus pacificus genome provides a unique perspective on nematode lifestyle and parasitism.</title>
        <authorList>
            <person name="Dieterich C."/>
            <person name="Clifton S.W."/>
            <person name="Schuster L.N."/>
            <person name="Chinwalla A."/>
            <person name="Delehaunty K."/>
            <person name="Dinkelacker I."/>
            <person name="Fulton L."/>
            <person name="Fulton R."/>
            <person name="Godfrey J."/>
            <person name="Minx P."/>
            <person name="Mitreva M."/>
            <person name="Roeseler W."/>
            <person name="Tian H."/>
            <person name="Witte H."/>
            <person name="Yang S.P."/>
            <person name="Wilson R.K."/>
            <person name="Sommer R.J."/>
        </authorList>
    </citation>
    <scope>NUCLEOTIDE SEQUENCE [LARGE SCALE GENOMIC DNA]</scope>
    <source>
        <strain evidence="5">PS312</strain>
    </source>
</reference>
<keyword evidence="3" id="KW-0378">Hydrolase</keyword>
<gene>
    <name evidence="4" type="primary">WBGene00274714</name>
</gene>
<dbReference type="InterPro" id="IPR002018">
    <property type="entry name" value="CarbesteraseB"/>
</dbReference>
<dbReference type="EnsemblMetazoa" id="PPA36345.1">
    <property type="protein sequence ID" value="PPA36345.1"/>
    <property type="gene ID" value="WBGene00274714"/>
</dbReference>
<sequence>RLPPLHVEQQCHSVIINKKNKEGNSQAFVLLYSYHAWMTREEFRPTAPDVTVLVNHVGDKMIPILLCVVFLSISCSSTRIIVNTSRGSVQGFDHDFGNDTTQLFYGYGQVFLGIPFSQPPVGERKFSLPEPLCQYNERGEVHDATYYRPHCTQTLLTPEPANEMSDDCLYLNVITPNISGSYPVMVWIHGGTFTTGGAEIYHWKGAIRNLVSRGIVLVKIQYRLGLAGFFTTFSERFPPNRGIYDQILALRWVNEEIAQFGGDPSRITIYGQSAGAKSVSDLSLSPLSRGLFHQLIQSSGVDLMEVIDDPRGSIHQRRAEQICGINSTDWGSEEKDQALLDCFLRATPEELVAYDGKDRFNWNVAIDGAFLSDEPENLAKSRPQYPALIGDMLEDYAVFIKGVSFGLLSNISSLTALDILREKWPNYDEDSLKILTDSLIDGHSNGVRPAKDDHMGWARLLSEIFTGLFFDNYAIRDARWHRNTGNDNVWLFTYTHRSLLPFQMEIDGWIPISHSSELPYVWFYPQNWETFNASKADFTVADYLGETWANFVKHGELSLPKAKESLNVVEFGDSITTKSSWRSVSNKIRIAEQLPKYKGIFTPLKTSEHNWRRLRDLGEKVLSKWNSMKCLKSETKSLRTTTRGAPSTSRMALLMLLLVQCLQMNRSLPCVLIVPLVCLCDLITVDTSRGPVQGFDHDFGNDRSQRFFGYGQMFLGIPYAKAPLGERRFTLPEDIRRYNDSGELHNATYYRPRCWQPQGTIQKAGQMDEDCLYLNVMTPNITGKYPVMVYIHGGKFTSGGADVYHWKGAVRNLVSRGVVVVTIQFRVGLIGFFTTFTERFPPNRGFYDKMLALRWVNEEIANFGGDANRVTIFGQSSGASSVFDLSLSPLARGLFHQVIQSSGPTLMQIGTIENPLGSIHQDRAMQSDSKNWNPVIDGAVLPDYPADLSKYRPRYPTMIVDMLEEGAYLIPGVNDGDVCNVTRETAFELMRSLFPYYHEVTMTNMTEMMFEGFAKGHFPEEEDRLGWAQLLSAMFSGLSFNSMMVRDALWHRNAENEDVWLFTLAHRSLLPFNKQVEGWIPVDHCYDLPYLWFYPSVWETHNATDVDIAVADNMGAIYTDFAKNGKLSFPRAGKSMNYVEIREFLTEKSNWRSDANKVFNEEFPAYLGEFPKLKMSDESCTLGTIEVEFDEPDISHEIDEIYSTNSSKYVENGVTYVTTCAMSRIQLCLILSFSSCIAIIVHTSRGSVEGFYQNLGNDRSQRWFGDGQVFLGIPFAKAPLGERRFTLPEDIGRYNDRGEIHNATYYRPRCWQARVDFQKGYNFGEDCLYLNVMTPSVTGSYPVMFYVHGGTFTTGGADVYQWKGAVRNLISRGIVIVTIQYRVSSPHSLRDFRRTADIMTRITISGQSSGATAVSHLSLSPLTRGLFHRVIQTSGSALTQIETMENPMGSTHQARAMQICQIDSSDWGTPAKDQALYDCFIKATPQEIIAFDLDNHLWNPVIDGAFLPDYPDILAKSRPPYPTMIVDMIEEAAYLLPGERIGDASTVSRQTAFDLMRDFFPYYDQDTVTAMTEVMYDGYAKGNIPADEDHLGWAQLESGMFTGLVFNHKMLRDAQWHLKAGNEDLWFFTLAFRSLLPFNNQIEDWIPIDHCYELPYIWFYPSIWETYNASAADFVFADKMGEIYTEFVKHGKFPFPRAGKSMNYVEIREDYLLKTDWHPEANKVFNEIFPSFLGEFPKLKMSNEMTRLLQFALLLPAIACELFTVKTSRGSVQGFDHNFGSDRTRRFYGYGQMFLGIPYAKAPSGDRRFSLPEDICQYNNQGAVHDATYYRPRCWQPYDSLQPAYTMAEDCMYLNVITPNVTGKYPVMVYIHGGTFTTGGADIYHWKGAIRNLVSHGVVVVTFQYRLGMIGFFTTFTERFPPNRGMYDQILALRWVNEEIVNFGGDSSKITIFGQSAGGASVSDLSLSPLARGLFHQLIQTSGSSIQDIETIDDPRGSIHKDRARQICNIDSSDWGSPDKDQALVHCLTRATPQQMIAFDFSDSKHWNVAIDGAFLPDYPENLGNLRPKYPALIGDMLEDYAFFIPGVQNGDLSNIGRHTVLDQLRSRWPNYDDQTANTMANMMIDAYANGNVPADNDHMGWARLVTEMFTGLLFDSNMIRDVQWHRKTGNENLWLFTLSHRSLLPFNVNVQGWIPVAHCSDLPYLWFYPDIWETYNASDEDFAAAADFGILWTFFAINGDLPLPKATAKMNYMDIGDQMTLGSNWRDKANSVFNEQFPSYLGEFPPLTISDASWTNLKAMGEKDDPDSRVLALDTTLLLGFDHDFGDS</sequence>
<keyword evidence="5" id="KW-1185">Reference proteome</keyword>
<accession>A0A8R1YRS6</accession>